<comment type="subcellular location">
    <subcellularLocation>
        <location evidence="1">Nucleus</location>
    </subcellularLocation>
</comment>
<dbReference type="Gene3D" id="4.10.240.10">
    <property type="entry name" value="Zn(2)-C6 fungal-type DNA-binding domain"/>
    <property type="match status" value="1"/>
</dbReference>
<evidence type="ECO:0000256" key="5">
    <source>
        <dbReference type="ARBA" id="ARBA00023242"/>
    </source>
</evidence>
<sequence length="570" mass="64213">MLNVRIASLPADRQTAARDCRRCIKRRIKCDRTLPRCRKCTIREYQCPGYDAVQLKWGSGDKRVRKSSVAGPLSEELNSTLEVSNSVQNDDASRLRAIPPSSSSSSTPSSSPSLSGWEMISSEVEVRQMQSSISTATRPPPINARSLVDRFTSQSISRNLFTHFNINVCPRLTWVDQPDHPWRKVIAPLAQRSKSLGLSILSVAAAHLSFTSTNRVPTPDLNRIAISNRLRDQSLHQLNQKINLELIQEHSMIDSSILDSTLIEILATTLVLCYGEMLIPNSTDWNLHLHACRVLIERYLWRNNQSPSQRNPVVDFIIREVADIEVYRSIGAFSADQTYLAEVLRPQSIMLEGSLHTFTDLFREITVEERRRHAAFSNFQQEQQALTLSRSLATFSSSDLPSPPDMASWRAKIELAYARASTDTARIVTAQGATTQKWMAAIVRAVYHATLIYAYQTLASSAEVAAEVDASMPSLWAELELLTTGPTHSFSHDIFVPLFIAGTESWGDEARQELVESRFQELMTKMGIWCNITVLKFLKGFWVTKEYHRVGGWVSYARITEAENGPFFVF</sequence>
<evidence type="ECO:0000256" key="3">
    <source>
        <dbReference type="ARBA" id="ARBA00023125"/>
    </source>
</evidence>
<keyword evidence="2" id="KW-0805">Transcription regulation</keyword>
<feature type="compositionally biased region" description="Low complexity" evidence="6">
    <location>
        <begin position="99"/>
        <end position="115"/>
    </location>
</feature>
<dbReference type="InterPro" id="IPR001138">
    <property type="entry name" value="Zn2Cys6_DnaBD"/>
</dbReference>
<evidence type="ECO:0000256" key="6">
    <source>
        <dbReference type="SAM" id="MobiDB-lite"/>
    </source>
</evidence>
<feature type="compositionally biased region" description="Polar residues" evidence="6">
    <location>
        <begin position="80"/>
        <end position="90"/>
    </location>
</feature>
<evidence type="ECO:0000259" key="7">
    <source>
        <dbReference type="PROSITE" id="PS50048"/>
    </source>
</evidence>
<dbReference type="GO" id="GO:0005634">
    <property type="term" value="C:nucleus"/>
    <property type="evidence" value="ECO:0007669"/>
    <property type="project" value="UniProtKB-SubCell"/>
</dbReference>
<dbReference type="Proteomes" id="UP001148312">
    <property type="component" value="Unassembled WGS sequence"/>
</dbReference>
<feature type="region of interest" description="Disordered" evidence="6">
    <location>
        <begin position="80"/>
        <end position="116"/>
    </location>
</feature>
<reference evidence="8" key="1">
    <citation type="submission" date="2022-12" db="EMBL/GenBank/DDBJ databases">
        <authorList>
            <person name="Petersen C."/>
        </authorList>
    </citation>
    <scope>NUCLEOTIDE SEQUENCE</scope>
    <source>
        <strain evidence="8">IBT 30728</strain>
    </source>
</reference>
<keyword evidence="3" id="KW-0238">DNA-binding</keyword>
<reference evidence="8" key="2">
    <citation type="journal article" date="2023" name="IMA Fungus">
        <title>Comparative genomic study of the Penicillium genus elucidates a diverse pangenome and 15 lateral gene transfer events.</title>
        <authorList>
            <person name="Petersen C."/>
            <person name="Sorensen T."/>
            <person name="Nielsen M.R."/>
            <person name="Sondergaard T.E."/>
            <person name="Sorensen J.L."/>
            <person name="Fitzpatrick D.A."/>
            <person name="Frisvad J.C."/>
            <person name="Nielsen K.L."/>
        </authorList>
    </citation>
    <scope>NUCLEOTIDE SEQUENCE</scope>
    <source>
        <strain evidence="8">IBT 30728</strain>
    </source>
</reference>
<dbReference type="InterPro" id="IPR021858">
    <property type="entry name" value="Fun_TF"/>
</dbReference>
<dbReference type="CDD" id="cd00067">
    <property type="entry name" value="GAL4"/>
    <property type="match status" value="1"/>
</dbReference>
<keyword evidence="4" id="KW-0804">Transcription</keyword>
<dbReference type="PANTHER" id="PTHR37534:SF15">
    <property type="entry name" value="ZN(II)2CYS6 TRANSCRIPTION FACTOR (EUROFUNG)"/>
    <property type="match status" value="1"/>
</dbReference>
<dbReference type="SUPFAM" id="SSF57701">
    <property type="entry name" value="Zn2/Cys6 DNA-binding domain"/>
    <property type="match status" value="1"/>
</dbReference>
<feature type="domain" description="Zn(2)-C6 fungal-type" evidence="7">
    <location>
        <begin position="19"/>
        <end position="47"/>
    </location>
</feature>
<dbReference type="GeneID" id="81623574"/>
<dbReference type="EMBL" id="JAPWDQ010000004">
    <property type="protein sequence ID" value="KAJ5488833.1"/>
    <property type="molecule type" value="Genomic_DNA"/>
</dbReference>
<organism evidence="8 9">
    <name type="scientific">Penicillium diatomitis</name>
    <dbReference type="NCBI Taxonomy" id="2819901"/>
    <lineage>
        <taxon>Eukaryota</taxon>
        <taxon>Fungi</taxon>
        <taxon>Dikarya</taxon>
        <taxon>Ascomycota</taxon>
        <taxon>Pezizomycotina</taxon>
        <taxon>Eurotiomycetes</taxon>
        <taxon>Eurotiomycetidae</taxon>
        <taxon>Eurotiales</taxon>
        <taxon>Aspergillaceae</taxon>
        <taxon>Penicillium</taxon>
    </lineage>
</organism>
<dbReference type="GO" id="GO:0000981">
    <property type="term" value="F:DNA-binding transcription factor activity, RNA polymerase II-specific"/>
    <property type="evidence" value="ECO:0007669"/>
    <property type="project" value="InterPro"/>
</dbReference>
<dbReference type="AlphaFoldDB" id="A0A9X0BXY9"/>
<dbReference type="Pfam" id="PF00172">
    <property type="entry name" value="Zn_clus"/>
    <property type="match status" value="1"/>
</dbReference>
<dbReference type="RefSeq" id="XP_056790866.1">
    <property type="nucleotide sequence ID" value="XM_056933325.1"/>
</dbReference>
<evidence type="ECO:0000313" key="8">
    <source>
        <dbReference type="EMBL" id="KAJ5488833.1"/>
    </source>
</evidence>
<dbReference type="InterPro" id="IPR036864">
    <property type="entry name" value="Zn2-C6_fun-type_DNA-bd_sf"/>
</dbReference>
<comment type="caution">
    <text evidence="8">The sequence shown here is derived from an EMBL/GenBank/DDBJ whole genome shotgun (WGS) entry which is preliminary data.</text>
</comment>
<proteinExistence type="predicted"/>
<keyword evidence="9" id="KW-1185">Reference proteome</keyword>
<accession>A0A9X0BXY9</accession>
<evidence type="ECO:0000256" key="4">
    <source>
        <dbReference type="ARBA" id="ARBA00023163"/>
    </source>
</evidence>
<evidence type="ECO:0000313" key="9">
    <source>
        <dbReference type="Proteomes" id="UP001148312"/>
    </source>
</evidence>
<protein>
    <recommendedName>
        <fullName evidence="7">Zn(2)-C6 fungal-type domain-containing protein</fullName>
    </recommendedName>
</protein>
<dbReference type="PANTHER" id="PTHR37534">
    <property type="entry name" value="TRANSCRIPTIONAL ACTIVATOR PROTEIN UGA3"/>
    <property type="match status" value="1"/>
</dbReference>
<dbReference type="GO" id="GO:0008270">
    <property type="term" value="F:zinc ion binding"/>
    <property type="evidence" value="ECO:0007669"/>
    <property type="project" value="InterPro"/>
</dbReference>
<gene>
    <name evidence="8" type="ORF">N7539_003723</name>
</gene>
<evidence type="ECO:0000256" key="1">
    <source>
        <dbReference type="ARBA" id="ARBA00004123"/>
    </source>
</evidence>
<keyword evidence="5" id="KW-0539">Nucleus</keyword>
<dbReference type="GO" id="GO:0000976">
    <property type="term" value="F:transcription cis-regulatory region binding"/>
    <property type="evidence" value="ECO:0007669"/>
    <property type="project" value="TreeGrafter"/>
</dbReference>
<evidence type="ECO:0000256" key="2">
    <source>
        <dbReference type="ARBA" id="ARBA00023015"/>
    </source>
</evidence>
<dbReference type="GO" id="GO:0045944">
    <property type="term" value="P:positive regulation of transcription by RNA polymerase II"/>
    <property type="evidence" value="ECO:0007669"/>
    <property type="project" value="TreeGrafter"/>
</dbReference>
<name>A0A9X0BXY9_9EURO</name>
<dbReference type="PROSITE" id="PS50048">
    <property type="entry name" value="ZN2_CY6_FUNGAL_2"/>
    <property type="match status" value="1"/>
</dbReference>
<dbReference type="Pfam" id="PF11951">
    <property type="entry name" value="Fungal_trans_2"/>
    <property type="match status" value="1"/>
</dbReference>